<name>A0A2J6XAE1_9CHLR</name>
<sequence>MPQTIAFYDRVDHALHDDSLQTALHRATTRFIGNRAGAIGALCDPDRLRDQARAIRAYALAHLDELLPQLAANVEARGGHVCWASDGEEARRYIVELARARGVRSIVKSKSMASEEIHLNEALEHAGFEVVETDLGEYIIQLAGETPSHIIAPAIHKTREQVSELFQQHLGMLPTNEVPP</sequence>
<feature type="non-terminal residue" evidence="2">
    <location>
        <position position="180"/>
    </location>
</feature>
<comment type="caution">
    <text evidence="2">The sequence shown here is derived from an EMBL/GenBank/DDBJ whole genome shotgun (WGS) entry which is preliminary data.</text>
</comment>
<dbReference type="SUPFAM" id="SSF100950">
    <property type="entry name" value="NagB/RpiA/CoA transferase-like"/>
    <property type="match status" value="1"/>
</dbReference>
<organism evidence="2 3">
    <name type="scientific">Chloroflexus aggregans</name>
    <dbReference type="NCBI Taxonomy" id="152260"/>
    <lineage>
        <taxon>Bacteria</taxon>
        <taxon>Bacillati</taxon>
        <taxon>Chloroflexota</taxon>
        <taxon>Chloroflexia</taxon>
        <taxon>Chloroflexales</taxon>
        <taxon>Chloroflexineae</taxon>
        <taxon>Chloroflexaceae</taxon>
        <taxon>Chloroflexus</taxon>
    </lineage>
</organism>
<dbReference type="InterPro" id="IPR003741">
    <property type="entry name" value="LUD_dom"/>
</dbReference>
<dbReference type="Proteomes" id="UP000243376">
    <property type="component" value="Unassembled WGS sequence"/>
</dbReference>
<gene>
    <name evidence="2" type="ORF">C0184_03555</name>
</gene>
<protein>
    <submittedName>
        <fullName evidence="2">(Fe-S)-binding protein</fullName>
    </submittedName>
</protein>
<dbReference type="InterPro" id="IPR037171">
    <property type="entry name" value="NagB/RpiA_transferase-like"/>
</dbReference>
<evidence type="ECO:0000259" key="1">
    <source>
        <dbReference type="Pfam" id="PF02589"/>
    </source>
</evidence>
<feature type="domain" description="LUD" evidence="1">
    <location>
        <begin position="68"/>
        <end position="170"/>
    </location>
</feature>
<reference evidence="2 3" key="1">
    <citation type="submission" date="2018-01" db="EMBL/GenBank/DDBJ databases">
        <title>Metagenomic assembled genomes from two thermal pools in the Uzon Caldera, Kamchatka, Russia.</title>
        <authorList>
            <person name="Wilkins L."/>
            <person name="Ettinger C."/>
        </authorList>
    </citation>
    <scope>NUCLEOTIDE SEQUENCE [LARGE SCALE GENOMIC DNA]</scope>
    <source>
        <strain evidence="2">ZAV-02</strain>
    </source>
</reference>
<dbReference type="GO" id="GO:0006089">
    <property type="term" value="P:lactate metabolic process"/>
    <property type="evidence" value="ECO:0007669"/>
    <property type="project" value="InterPro"/>
</dbReference>
<evidence type="ECO:0000313" key="3">
    <source>
        <dbReference type="Proteomes" id="UP000243376"/>
    </source>
</evidence>
<dbReference type="Pfam" id="PF02589">
    <property type="entry name" value="LUD_dom"/>
    <property type="match status" value="1"/>
</dbReference>
<proteinExistence type="predicted"/>
<accession>A0A2J6XAE1</accession>
<dbReference type="EMBL" id="PNIQ01000235">
    <property type="protein sequence ID" value="PMP84512.1"/>
    <property type="molecule type" value="Genomic_DNA"/>
</dbReference>
<dbReference type="InterPro" id="IPR004452">
    <property type="entry name" value="LutB/LldF"/>
</dbReference>
<dbReference type="PANTHER" id="PTHR47153:SF2">
    <property type="entry name" value="LACTATE UTILIZATION PROTEIN B"/>
    <property type="match status" value="1"/>
</dbReference>
<evidence type="ECO:0000313" key="2">
    <source>
        <dbReference type="EMBL" id="PMP84512.1"/>
    </source>
</evidence>
<dbReference type="PANTHER" id="PTHR47153">
    <property type="entry name" value="LACTATE UTILIZATION PROTEIN B"/>
    <property type="match status" value="1"/>
</dbReference>
<dbReference type="AlphaFoldDB" id="A0A2J6XAE1"/>